<dbReference type="Proteomes" id="UP000061839">
    <property type="component" value="Chromosome"/>
</dbReference>
<feature type="transmembrane region" description="Helical" evidence="7">
    <location>
        <begin position="334"/>
        <end position="353"/>
    </location>
</feature>
<evidence type="ECO:0000256" key="5">
    <source>
        <dbReference type="ARBA" id="ARBA00023136"/>
    </source>
</evidence>
<keyword evidence="3 7" id="KW-0812">Transmembrane</keyword>
<feature type="transmembrane region" description="Helical" evidence="7">
    <location>
        <begin position="249"/>
        <end position="271"/>
    </location>
</feature>
<feature type="transmembrane region" description="Helical" evidence="7">
    <location>
        <begin position="41"/>
        <end position="66"/>
    </location>
</feature>
<feature type="region of interest" description="Disordered" evidence="6">
    <location>
        <begin position="200"/>
        <end position="229"/>
    </location>
</feature>
<dbReference type="AlphaFoldDB" id="A0A0D4C2U9"/>
<feature type="transmembrane region" description="Helical" evidence="7">
    <location>
        <begin position="102"/>
        <end position="121"/>
    </location>
</feature>
<evidence type="ECO:0000256" key="7">
    <source>
        <dbReference type="SAM" id="Phobius"/>
    </source>
</evidence>
<feature type="transmembrane region" description="Helical" evidence="7">
    <location>
        <begin position="277"/>
        <end position="298"/>
    </location>
</feature>
<feature type="transmembrane region" description="Helical" evidence="7">
    <location>
        <begin position="310"/>
        <end position="328"/>
    </location>
</feature>
<keyword evidence="4 7" id="KW-1133">Transmembrane helix</keyword>
<dbReference type="PANTHER" id="PTHR23513">
    <property type="entry name" value="INTEGRAL MEMBRANE EFFLUX PROTEIN-RELATED"/>
    <property type="match status" value="1"/>
</dbReference>
<evidence type="ECO:0000256" key="4">
    <source>
        <dbReference type="ARBA" id="ARBA00022989"/>
    </source>
</evidence>
<dbReference type="GO" id="GO:0005886">
    <property type="term" value="C:plasma membrane"/>
    <property type="evidence" value="ECO:0007669"/>
    <property type="project" value="UniProtKB-SubCell"/>
</dbReference>
<feature type="transmembrane region" description="Helical" evidence="7">
    <location>
        <begin position="78"/>
        <end position="96"/>
    </location>
</feature>
<evidence type="ECO:0000313" key="9">
    <source>
        <dbReference type="Proteomes" id="UP000061839"/>
    </source>
</evidence>
<gene>
    <name evidence="8" type="ORF">UM93_04250</name>
</gene>
<evidence type="ECO:0000256" key="6">
    <source>
        <dbReference type="SAM" id="MobiDB-lite"/>
    </source>
</evidence>
<dbReference type="EMBL" id="CP011005">
    <property type="protein sequence ID" value="AJT42874.1"/>
    <property type="molecule type" value="Genomic_DNA"/>
</dbReference>
<evidence type="ECO:0000313" key="8">
    <source>
        <dbReference type="EMBL" id="AJT42874.1"/>
    </source>
</evidence>
<keyword evidence="2" id="KW-1003">Cell membrane</keyword>
<dbReference type="InterPro" id="IPR036259">
    <property type="entry name" value="MFS_trans_sf"/>
</dbReference>
<keyword evidence="9" id="KW-1185">Reference proteome</keyword>
<organism evidence="8 9">
    <name type="scientific">Psychromicrobium lacuslunae</name>
    <dbReference type="NCBI Taxonomy" id="1618207"/>
    <lineage>
        <taxon>Bacteria</taxon>
        <taxon>Bacillati</taxon>
        <taxon>Actinomycetota</taxon>
        <taxon>Actinomycetes</taxon>
        <taxon>Micrococcales</taxon>
        <taxon>Micrococcaceae</taxon>
        <taxon>Psychromicrobium</taxon>
    </lineage>
</organism>
<accession>A0A0D4C2U9</accession>
<dbReference type="SUPFAM" id="SSF103473">
    <property type="entry name" value="MFS general substrate transporter"/>
    <property type="match status" value="1"/>
</dbReference>
<feature type="transmembrane region" description="Helical" evidence="7">
    <location>
        <begin position="175"/>
        <end position="193"/>
    </location>
</feature>
<dbReference type="Gene3D" id="1.20.1250.20">
    <property type="entry name" value="MFS general substrate transporter like domains"/>
    <property type="match status" value="1"/>
</dbReference>
<dbReference type="KEGG" id="ari:UM93_04250"/>
<evidence type="ECO:0000256" key="2">
    <source>
        <dbReference type="ARBA" id="ARBA00022475"/>
    </source>
</evidence>
<feature type="transmembrane region" description="Helical" evidence="7">
    <location>
        <begin position="399"/>
        <end position="419"/>
    </location>
</feature>
<feature type="transmembrane region" description="Helical" evidence="7">
    <location>
        <begin position="150"/>
        <end position="169"/>
    </location>
</feature>
<reference evidence="8 9" key="1">
    <citation type="journal article" date="2015" name="Genome Announc.">
        <title>Complete Genome Sequencing of Protease-Producing Novel Arthrobacter sp. Strain IHBB 11108 Using PacBio Single-Molecule Real-Time Sequencing Technology.</title>
        <authorList>
            <person name="Kiran S."/>
            <person name="Swarnkar M.K."/>
            <person name="Pal M."/>
            <person name="Thakur R."/>
            <person name="Tewari R."/>
            <person name="Singh A.K."/>
            <person name="Gulati A."/>
        </authorList>
    </citation>
    <scope>NUCLEOTIDE SEQUENCE [LARGE SCALE GENOMIC DNA]</scope>
    <source>
        <strain evidence="8 9">IHBB 11108</strain>
    </source>
</reference>
<sequence length="441" mass="44867">MKTSRAQRPAVELVALLFGALCADLSAKSSAVALPLLALSATGSAAATGVAAGAVGLPILLSPWWAPKARQWLTTGPRLALVMLCYAACTALLPVLDLLSALSAPTLFLSGLLIGGCAALVSPGRDAMLADIGDAIGPGKAASALTWRELISRSTMIIGPGLGALAVAAGLLHQMLFIESAALLLSAALALPVRRTNRPSRSEAASGARRPGTRESAAAVKKQASPEKSQSAGQLLASFRGRPKIVRGLIIRGTACLIWFAFVLGMAIEGYRQGNPGVLYAFGVTGYGLGSVVGIPVVRALAGRLPLLKVAGSGWALNGLAWILMAWLLSPWGFGVGGLLSGFGAALGFVSVTREITNTSSGPDRRTLLAVQSVVVESGGALGLLIGGPLIALCGVGPMLFATGALLLAVAILAAALPIRPDAPAQSTQTRQTHRVSRYGA</sequence>
<name>A0A0D4C2U9_9MICC</name>
<dbReference type="STRING" id="1618207.UM93_04250"/>
<evidence type="ECO:0000256" key="3">
    <source>
        <dbReference type="ARBA" id="ARBA00022692"/>
    </source>
</evidence>
<dbReference type="OrthoDB" id="3819798at2"/>
<proteinExistence type="predicted"/>
<protein>
    <recommendedName>
        <fullName evidence="10">MFS transporter</fullName>
    </recommendedName>
</protein>
<dbReference type="PANTHER" id="PTHR23513:SF11">
    <property type="entry name" value="STAPHYLOFERRIN A TRANSPORTER"/>
    <property type="match status" value="1"/>
</dbReference>
<feature type="transmembrane region" description="Helical" evidence="7">
    <location>
        <begin position="374"/>
        <end position="393"/>
    </location>
</feature>
<evidence type="ECO:0000256" key="1">
    <source>
        <dbReference type="ARBA" id="ARBA00004651"/>
    </source>
</evidence>
<dbReference type="PATRIC" id="fig|1618207.4.peg.866"/>
<dbReference type="RefSeq" id="WP_045076858.1">
    <property type="nucleotide sequence ID" value="NZ_CP011005.1"/>
</dbReference>
<keyword evidence="5 7" id="KW-0472">Membrane</keyword>
<comment type="subcellular location">
    <subcellularLocation>
        <location evidence="1">Cell membrane</location>
        <topology evidence="1">Multi-pass membrane protein</topology>
    </subcellularLocation>
</comment>
<dbReference type="HOGENOM" id="CLU_648731_0_0_11"/>
<evidence type="ECO:0008006" key="10">
    <source>
        <dbReference type="Google" id="ProtNLM"/>
    </source>
</evidence>